<reference evidence="2" key="1">
    <citation type="submission" date="2020-07" db="EMBL/GenBank/DDBJ databases">
        <title>Draft Genome Sequence of a Deep-Sea Yeast, Naganishia (Cryptococcus) liquefaciens strain N6.</title>
        <authorList>
            <person name="Han Y.W."/>
            <person name="Kajitani R."/>
            <person name="Morimoto H."/>
            <person name="Parhat M."/>
            <person name="Tsubouchi H."/>
            <person name="Bakenova O."/>
            <person name="Ogata M."/>
            <person name="Argunhan B."/>
            <person name="Aoki R."/>
            <person name="Kajiwara S."/>
            <person name="Itoh T."/>
            <person name="Iwasaki H."/>
        </authorList>
    </citation>
    <scope>NUCLEOTIDE SEQUENCE</scope>
    <source>
        <strain evidence="2">N6</strain>
    </source>
</reference>
<feature type="region of interest" description="Disordered" evidence="1">
    <location>
        <begin position="629"/>
        <end position="659"/>
    </location>
</feature>
<feature type="compositionally biased region" description="Low complexity" evidence="1">
    <location>
        <begin position="48"/>
        <end position="59"/>
    </location>
</feature>
<protein>
    <submittedName>
        <fullName evidence="2">Uncharacterized protein</fullName>
    </submittedName>
</protein>
<feature type="compositionally biased region" description="Polar residues" evidence="1">
    <location>
        <begin position="171"/>
        <end position="203"/>
    </location>
</feature>
<evidence type="ECO:0000313" key="2">
    <source>
        <dbReference type="EMBL" id="GHJ87670.1"/>
    </source>
</evidence>
<sequence>MGLLKLFRSSKSHGGNDQANRANSFSPSVDSNDASLTPPPRIGRESRSVSSSSIRSSSGFLGKKDGRTQSQVAIKTIPYASTPPQAPPPPRSASSSRFSSPRTPVAYNDQMQQASKGSHVESHRLGENSPLTTPLETGKGPASNPRPFSKYVLPDLDLDSRQPPTGALVQFPSNNGRQPPSSRDQHVPQRTRSNSGMSWSNQGEEVLTTEMDRPLERLHSPSSASRTGKPKVEQYQNAMGTPRHRPLPEAPDARRRQPSTFTVSPSASEAHHTQTSASTSSGSATPRPSLSVNPVVLAETSGGNSAGSKRSNSFLSLTEPPSALSKASSNQSVFPWLNRSRSKSPNTLAGMSPNDQGSAPMVKSKSKEKGKWKGKPGEDDGSFKVRAFRHVSSGSGIPPWEVQFEHETPHSPHATDSPRSESDPVIPQRPDLGEGTTSSASADMVAQQRPSLQGLGRPPSVAGSINSEQDSRQVSVQKFKQTRRYSGRSANGIDTFSSEVTDPVFYKSQGHHRIRSDSSGVEVLISPRKKKMADMDSDSTDEEILAPSRQGDNPDMKDRTLAGAMGRSLSTSALEAMPALQSSSARPQKAGTERPPSSPPVVPGIIAHPPRRPPGFAVQGRRAVSVFDQSHQINVESPGLPSSQLSPRPFGHDRSRSTSGIQDLATEISNGSRLTTDITHGRASLHERLAGLAVSIPPTANMPVVSPLECEIPPPPQTPSPEAPKIRASMSRPTSAQAAETQRPIVQQRSTSTLSANRQKARTAWDASSSDEDSDKERKVPRKARTASASKLPPATFKVPNLPSGLRRPPAPSEAFGVEDEETPRRPSLAGSRGSSTGSRASSFNSNRGPQPSSFQKARLSNHSRSLSNAIADDESESSDSSEDEPLTAIKHKHSSASLASGSSLTVPNARSKPSSSTSSPVKSSRSNSNLSLPSAGSVVYARSGSSLFTPPALASTLPTSPVSGRLPLASPGPRPATSFVTAGLRTRDSPASSQSGATTGDTSSGGLPVTPRESSLILGNPVAVQSARSSFSSAQAASNPRRVSFAGQNEHGQASRIAEEELGKKTNERRREEARKATEIGQTANGTLEESHGNAQSPDMYLRQMQAQAAQSGHMQPALSPYFGMSNAPFMDPTQQMYMLQMQMAQMAQMAQMNPGMMQMQQQAIALAKQQYQASMVAAAMQAAEDAWERGSSMTGLGSTTGGNMNPMFQMFSGNNSYPMGMPALFPMHPTYSQAESVYGGNATSPPESRQQNSRPAAAASVYGEAHETRTTPNNIARPNRSRSSPSLDKLMAEQPNGSPSATRQNQSASQRPLPAPSRRPVPQSMVPTKGPDNEIPRTSTHSLNSPSAAAVPPSSWRTRSSVDRIR</sequence>
<feature type="compositionally biased region" description="Polar residues" evidence="1">
    <location>
        <begin position="629"/>
        <end position="646"/>
    </location>
</feature>
<feature type="compositionally biased region" description="Acidic residues" evidence="1">
    <location>
        <begin position="872"/>
        <end position="886"/>
    </location>
</feature>
<accession>A0A8H3YFF4</accession>
<feature type="compositionally biased region" description="Polar residues" evidence="1">
    <location>
        <begin position="343"/>
        <end position="357"/>
    </location>
</feature>
<feature type="compositionally biased region" description="Low complexity" evidence="1">
    <location>
        <begin position="92"/>
        <end position="104"/>
    </location>
</feature>
<proteinExistence type="predicted"/>
<feature type="region of interest" description="Disordered" evidence="1">
    <location>
        <begin position="509"/>
        <end position="617"/>
    </location>
</feature>
<feature type="compositionally biased region" description="Low complexity" evidence="1">
    <location>
        <begin position="828"/>
        <end position="847"/>
    </location>
</feature>
<feature type="compositionally biased region" description="Polar residues" evidence="1">
    <location>
        <begin position="1272"/>
        <end position="1288"/>
    </location>
</feature>
<feature type="compositionally biased region" description="Polar residues" evidence="1">
    <location>
        <begin position="463"/>
        <end position="479"/>
    </location>
</feature>
<gene>
    <name evidence="2" type="ORF">NliqN6_4072</name>
</gene>
<feature type="compositionally biased region" description="Low complexity" evidence="1">
    <location>
        <begin position="896"/>
        <end position="935"/>
    </location>
</feature>
<evidence type="ECO:0000313" key="3">
    <source>
        <dbReference type="Proteomes" id="UP000620104"/>
    </source>
</evidence>
<feature type="compositionally biased region" description="Pro residues" evidence="1">
    <location>
        <begin position="712"/>
        <end position="722"/>
    </location>
</feature>
<feature type="compositionally biased region" description="Acidic residues" evidence="1">
    <location>
        <begin position="535"/>
        <end position="544"/>
    </location>
</feature>
<dbReference type="Proteomes" id="UP000620104">
    <property type="component" value="Unassembled WGS sequence"/>
</dbReference>
<organism evidence="2 3">
    <name type="scientific">Naganishia liquefaciens</name>
    <dbReference type="NCBI Taxonomy" id="104408"/>
    <lineage>
        <taxon>Eukaryota</taxon>
        <taxon>Fungi</taxon>
        <taxon>Dikarya</taxon>
        <taxon>Basidiomycota</taxon>
        <taxon>Agaricomycotina</taxon>
        <taxon>Tremellomycetes</taxon>
        <taxon>Filobasidiales</taxon>
        <taxon>Filobasidiaceae</taxon>
        <taxon>Naganishia</taxon>
    </lineage>
</organism>
<comment type="caution">
    <text evidence="2">The sequence shown here is derived from an EMBL/GenBank/DDBJ whole genome shotgun (WGS) entry which is preliminary data.</text>
</comment>
<feature type="compositionally biased region" description="Basic and acidic residues" evidence="1">
    <location>
        <begin position="1058"/>
        <end position="1079"/>
    </location>
</feature>
<feature type="compositionally biased region" description="Polar residues" evidence="1">
    <location>
        <begin position="12"/>
        <end position="35"/>
    </location>
</feature>
<feature type="region of interest" description="Disordered" evidence="1">
    <location>
        <begin position="1032"/>
        <end position="1079"/>
    </location>
</feature>
<evidence type="ECO:0000256" key="1">
    <source>
        <dbReference type="SAM" id="MobiDB-lite"/>
    </source>
</evidence>
<name>A0A8H3YFF4_9TREE</name>
<feature type="compositionally biased region" description="Polar residues" evidence="1">
    <location>
        <begin position="848"/>
        <end position="869"/>
    </location>
</feature>
<feature type="compositionally biased region" description="Basic and acidic residues" evidence="1">
    <location>
        <begin position="365"/>
        <end position="383"/>
    </location>
</feature>
<feature type="compositionally biased region" description="Polar residues" evidence="1">
    <location>
        <begin position="301"/>
        <end position="316"/>
    </location>
</feature>
<feature type="compositionally biased region" description="Polar residues" evidence="1">
    <location>
        <begin position="731"/>
        <end position="758"/>
    </location>
</feature>
<dbReference type="EMBL" id="BLZA01000023">
    <property type="protein sequence ID" value="GHJ87670.1"/>
    <property type="molecule type" value="Genomic_DNA"/>
</dbReference>
<feature type="region of interest" description="Disordered" evidence="1">
    <location>
        <begin position="1238"/>
        <end position="1368"/>
    </location>
</feature>
<feature type="compositionally biased region" description="Polar residues" evidence="1">
    <location>
        <begin position="1238"/>
        <end position="1256"/>
    </location>
</feature>
<dbReference type="OrthoDB" id="2592619at2759"/>
<feature type="compositionally biased region" description="Low complexity" evidence="1">
    <location>
        <begin position="1347"/>
        <end position="1357"/>
    </location>
</feature>
<feature type="region of interest" description="Disordered" evidence="1">
    <location>
        <begin position="950"/>
        <end position="1015"/>
    </location>
</feature>
<feature type="compositionally biased region" description="Low complexity" evidence="1">
    <location>
        <begin position="993"/>
        <end position="1007"/>
    </location>
</feature>
<keyword evidence="3" id="KW-1185">Reference proteome</keyword>
<feature type="compositionally biased region" description="Polar residues" evidence="1">
    <location>
        <begin position="1297"/>
        <end position="1312"/>
    </location>
</feature>
<feature type="compositionally biased region" description="Basic and acidic residues" evidence="1">
    <location>
        <begin position="210"/>
        <end position="219"/>
    </location>
</feature>
<feature type="compositionally biased region" description="Low complexity" evidence="1">
    <location>
        <begin position="273"/>
        <end position="285"/>
    </location>
</feature>
<feature type="region of interest" description="Disordered" evidence="1">
    <location>
        <begin position="1"/>
        <end position="496"/>
    </location>
</feature>
<feature type="region of interest" description="Disordered" evidence="1">
    <location>
        <begin position="698"/>
        <end position="935"/>
    </location>
</feature>